<evidence type="ECO:0000256" key="2">
    <source>
        <dbReference type="ARBA" id="ARBA00022475"/>
    </source>
</evidence>
<keyword evidence="2" id="KW-1003">Cell membrane</keyword>
<protein>
    <submittedName>
        <fullName evidence="7">Uncharacterized protein</fullName>
    </submittedName>
</protein>
<proteinExistence type="predicted"/>
<evidence type="ECO:0000313" key="7">
    <source>
        <dbReference type="EMBL" id="QAT62744.1"/>
    </source>
</evidence>
<evidence type="ECO:0000256" key="4">
    <source>
        <dbReference type="ARBA" id="ARBA00022989"/>
    </source>
</evidence>
<keyword evidence="5 6" id="KW-0472">Membrane</keyword>
<evidence type="ECO:0000256" key="5">
    <source>
        <dbReference type="ARBA" id="ARBA00023136"/>
    </source>
</evidence>
<sequence>MSDSLIITIFSMAIVFISLLIISYLIKGSKVITNKGTKMKKTSQKLVAKEANMENIKDDENEELIAIISAAVAASLGVSIPEMNIKSIKRISTNECIWSRVGREQQMFKRL</sequence>
<dbReference type="AlphaFoldDB" id="A0A410QFZ2"/>
<dbReference type="EMBL" id="CP035282">
    <property type="protein sequence ID" value="QAT62744.1"/>
    <property type="molecule type" value="Genomic_DNA"/>
</dbReference>
<evidence type="ECO:0000256" key="1">
    <source>
        <dbReference type="ARBA" id="ARBA00004236"/>
    </source>
</evidence>
<dbReference type="Proteomes" id="UP000287969">
    <property type="component" value="Chromosome"/>
</dbReference>
<dbReference type="Pfam" id="PF04277">
    <property type="entry name" value="OAD_gamma"/>
    <property type="match status" value="1"/>
</dbReference>
<dbReference type="GO" id="GO:0015081">
    <property type="term" value="F:sodium ion transmembrane transporter activity"/>
    <property type="evidence" value="ECO:0007669"/>
    <property type="project" value="InterPro"/>
</dbReference>
<keyword evidence="4 6" id="KW-1133">Transmembrane helix</keyword>
<accession>A0A410QFZ2</accession>
<dbReference type="GO" id="GO:0005886">
    <property type="term" value="C:plasma membrane"/>
    <property type="evidence" value="ECO:0007669"/>
    <property type="project" value="UniProtKB-SubCell"/>
</dbReference>
<evidence type="ECO:0000313" key="8">
    <source>
        <dbReference type="Proteomes" id="UP000287969"/>
    </source>
</evidence>
<keyword evidence="3 6" id="KW-0812">Transmembrane</keyword>
<feature type="transmembrane region" description="Helical" evidence="6">
    <location>
        <begin position="6"/>
        <end position="26"/>
    </location>
</feature>
<reference evidence="8" key="1">
    <citation type="submission" date="2019-01" db="EMBL/GenBank/DDBJ databases">
        <title>Draft genomes of a novel of Sporanaerobacter strains.</title>
        <authorList>
            <person name="Ma S."/>
        </authorList>
    </citation>
    <scope>NUCLEOTIDE SEQUENCE [LARGE SCALE GENOMIC DNA]</scope>
    <source>
        <strain evidence="8">NJN-17</strain>
    </source>
</reference>
<comment type="subcellular location">
    <subcellularLocation>
        <location evidence="1">Cell membrane</location>
    </subcellularLocation>
</comment>
<gene>
    <name evidence="7" type="ORF">EQM13_14810</name>
</gene>
<organism evidence="7 8">
    <name type="scientific">Acidilutibacter cellobiosedens</name>
    <dbReference type="NCBI Taxonomy" id="2507161"/>
    <lineage>
        <taxon>Bacteria</taxon>
        <taxon>Bacillati</taxon>
        <taxon>Bacillota</taxon>
        <taxon>Tissierellia</taxon>
        <taxon>Tissierellales</taxon>
        <taxon>Acidilutibacteraceae</taxon>
        <taxon>Acidilutibacter</taxon>
    </lineage>
</organism>
<dbReference type="NCBIfam" id="TIGR01195">
    <property type="entry name" value="oadG_fam"/>
    <property type="match status" value="1"/>
</dbReference>
<evidence type="ECO:0000256" key="6">
    <source>
        <dbReference type="SAM" id="Phobius"/>
    </source>
</evidence>
<name>A0A410QFZ2_9FIRM</name>
<keyword evidence="8" id="KW-1185">Reference proteome</keyword>
<dbReference type="GO" id="GO:0036376">
    <property type="term" value="P:sodium ion export across plasma membrane"/>
    <property type="evidence" value="ECO:0007669"/>
    <property type="project" value="InterPro"/>
</dbReference>
<dbReference type="OrthoDB" id="1954652at2"/>
<evidence type="ECO:0000256" key="3">
    <source>
        <dbReference type="ARBA" id="ARBA00022692"/>
    </source>
</evidence>
<dbReference type="KEGG" id="spoa:EQM13_14810"/>
<dbReference type="InterPro" id="IPR005899">
    <property type="entry name" value="Na_pump_deCOase"/>
</dbReference>